<dbReference type="PROSITE" id="PS00108">
    <property type="entry name" value="PROTEIN_KINASE_ST"/>
    <property type="match status" value="1"/>
</dbReference>
<dbReference type="InterPro" id="IPR019734">
    <property type="entry name" value="TPR_rpt"/>
</dbReference>
<evidence type="ECO:0000256" key="4">
    <source>
        <dbReference type="ARBA" id="ARBA00022840"/>
    </source>
</evidence>
<keyword evidence="2 5" id="KW-0547">Nucleotide-binding</keyword>
<dbReference type="GO" id="GO:0005524">
    <property type="term" value="F:ATP binding"/>
    <property type="evidence" value="ECO:0007669"/>
    <property type="project" value="UniProtKB-UniRule"/>
</dbReference>
<feature type="region of interest" description="Disordered" evidence="6">
    <location>
        <begin position="45"/>
        <end position="74"/>
    </location>
</feature>
<dbReference type="SUPFAM" id="SSF48452">
    <property type="entry name" value="TPR-like"/>
    <property type="match status" value="4"/>
</dbReference>
<evidence type="ECO:0000256" key="5">
    <source>
        <dbReference type="PROSITE-ProRule" id="PRU10141"/>
    </source>
</evidence>
<dbReference type="Proteomes" id="UP000518300">
    <property type="component" value="Unassembled WGS sequence"/>
</dbReference>
<dbReference type="CDD" id="cd14014">
    <property type="entry name" value="STKc_PknB_like"/>
    <property type="match status" value="1"/>
</dbReference>
<dbReference type="AlphaFoldDB" id="A0A848LK81"/>
<evidence type="ECO:0000256" key="3">
    <source>
        <dbReference type="ARBA" id="ARBA00022777"/>
    </source>
</evidence>
<dbReference type="PROSITE" id="PS50011">
    <property type="entry name" value="PROTEIN_KINASE_DOM"/>
    <property type="match status" value="1"/>
</dbReference>
<dbReference type="InterPro" id="IPR011009">
    <property type="entry name" value="Kinase-like_dom_sf"/>
</dbReference>
<dbReference type="InterPro" id="IPR017441">
    <property type="entry name" value="Protein_kinase_ATP_BS"/>
</dbReference>
<feature type="binding site" evidence="5">
    <location>
        <position position="110"/>
    </location>
    <ligand>
        <name>ATP</name>
        <dbReference type="ChEBI" id="CHEBI:30616"/>
    </ligand>
</feature>
<name>A0A848LK81_9BACT</name>
<dbReference type="InterPro" id="IPR008271">
    <property type="entry name" value="Ser/Thr_kinase_AS"/>
</dbReference>
<evidence type="ECO:0000256" key="1">
    <source>
        <dbReference type="ARBA" id="ARBA00022679"/>
    </source>
</evidence>
<dbReference type="PANTHER" id="PTHR43289">
    <property type="entry name" value="MITOGEN-ACTIVATED PROTEIN KINASE KINASE KINASE 20-RELATED"/>
    <property type="match status" value="1"/>
</dbReference>
<dbReference type="PROSITE" id="PS00107">
    <property type="entry name" value="PROTEIN_KINASE_ATP"/>
    <property type="match status" value="1"/>
</dbReference>
<keyword evidence="1" id="KW-0808">Transferase</keyword>
<evidence type="ECO:0000259" key="7">
    <source>
        <dbReference type="PROSITE" id="PS50011"/>
    </source>
</evidence>
<dbReference type="Gene3D" id="1.10.510.10">
    <property type="entry name" value="Transferase(Phosphotransferase) domain 1"/>
    <property type="match status" value="1"/>
</dbReference>
<protein>
    <submittedName>
        <fullName evidence="8">Serine/threonine protein kinase</fullName>
    </submittedName>
</protein>
<dbReference type="GO" id="GO:0004674">
    <property type="term" value="F:protein serine/threonine kinase activity"/>
    <property type="evidence" value="ECO:0007669"/>
    <property type="project" value="UniProtKB-KW"/>
</dbReference>
<dbReference type="RefSeq" id="WP_169347347.1">
    <property type="nucleotide sequence ID" value="NZ_JABBJJ010000122.1"/>
</dbReference>
<dbReference type="Pfam" id="PF00069">
    <property type="entry name" value="Pkinase"/>
    <property type="match status" value="1"/>
</dbReference>
<evidence type="ECO:0000256" key="2">
    <source>
        <dbReference type="ARBA" id="ARBA00022741"/>
    </source>
</evidence>
<dbReference type="EMBL" id="JABBJJ010000122">
    <property type="protein sequence ID" value="NMO18074.1"/>
    <property type="molecule type" value="Genomic_DNA"/>
</dbReference>
<gene>
    <name evidence="8" type="ORF">HG543_24905</name>
</gene>
<dbReference type="Pfam" id="PF13374">
    <property type="entry name" value="TPR_10"/>
    <property type="match status" value="1"/>
</dbReference>
<evidence type="ECO:0000313" key="8">
    <source>
        <dbReference type="EMBL" id="NMO18074.1"/>
    </source>
</evidence>
<dbReference type="InterPro" id="IPR027383">
    <property type="entry name" value="Znf_put"/>
</dbReference>
<accession>A0A848LK81</accession>
<sequence length="1005" mass="109916">MACLDESTFVDLLVGGLSSPRAAQVDAHLDSCPSCRRMVADALRAQAPEDGPPGEVTALTPPRPSRPEEPPLEKGTAVGRYLVLERLGSGGMGVVYSAYDPELDRRVALKLLRAGALGLEVEEGRAHLLREAQAMARVSHPHVVPVYDVGTFGQQVFLAMELVEAQTLRQWLKAAPRPWRQVLALFLDAGRGLAAAHAAGVVHGDFKPENLLVGRDGRVRVTDFGLARSANPLGEETPSTPVAGGTPAYMAPEQMDPDAHPDARSDQFAFCVALYEALHGERPFAASTVRELLLEIRAGRVKPAPRGSAVPPWLRRVVTRGLAVSPMDRHASMDALLDALQHDPAARWTRWAQVAGSVALLLGAVGITHAVHSRRERVCAGAEEAMATAWGPARQRAIEAAFLATDKPFAGAAWKRVRRTLDVYTAAWVTTRTTACEATRVRGEQSEEILARRMHCLDGRLAEVAALTQLFARADAGTVEFAARAAEALPPLERCSDLTALSAREPLPMDAAARAHAEALRHTLVRARALKAAGKYAEAVALLEPSVKTAKEAKDRHGAADALLLLGQLRREMGDPRKAEVTLFEAVWAAEAGRNDVAAARAWTELVRTSGEALEQHANAWRWSERAEAAIERLGGDAVLSAQLQVRTGALLFAQGRYNEAAERQEAALARLEQTYGPDSLEATDVRLELGSTRMAQHRPEEARKLFEQALETRRASLGPDHPDLARAQLEMAYIHWRQSHLARGEHLKRAEELSRTALEVFERALGPEHPALGSALSLLAAVEERQGRGEEALRLQERALDLTVRAEGLESSGTQVMTSNLGNLLARLGRSEEALARHLSTVAPLERRLGPQHPLLARALRACGNNLRDMKRYEEALPYLMRARAILESRQDDAFGYLTGTWVDLGRTWLDLKQPRRAAEVLELAVAGRPGSQQSPGERAYSRMFLAQALWEANLDRPRALRLADEAREMLAGMGERYVKVLAQLDDWRARLPRPEKVPAARDH</sequence>
<keyword evidence="8" id="KW-0723">Serine/threonine-protein kinase</keyword>
<reference evidence="8 9" key="1">
    <citation type="submission" date="2020-04" db="EMBL/GenBank/DDBJ databases">
        <title>Draft genome of Pyxidicoccus fallax type strain.</title>
        <authorList>
            <person name="Whitworth D.E."/>
        </authorList>
    </citation>
    <scope>NUCLEOTIDE SEQUENCE [LARGE SCALE GENOMIC DNA]</scope>
    <source>
        <strain evidence="8 9">DSM 14698</strain>
    </source>
</reference>
<dbReference type="PANTHER" id="PTHR43289:SF34">
    <property type="entry name" value="SERINE_THREONINE-PROTEIN KINASE YBDM-RELATED"/>
    <property type="match status" value="1"/>
</dbReference>
<feature type="domain" description="Protein kinase" evidence="7">
    <location>
        <begin position="81"/>
        <end position="345"/>
    </location>
</feature>
<dbReference type="InterPro" id="IPR000719">
    <property type="entry name" value="Prot_kinase_dom"/>
</dbReference>
<dbReference type="Pfam" id="PF13424">
    <property type="entry name" value="TPR_12"/>
    <property type="match status" value="3"/>
</dbReference>
<dbReference type="Pfam" id="PF13490">
    <property type="entry name" value="zf-HC2"/>
    <property type="match status" value="1"/>
</dbReference>
<keyword evidence="4 5" id="KW-0067">ATP-binding</keyword>
<evidence type="ECO:0000256" key="6">
    <source>
        <dbReference type="SAM" id="MobiDB-lite"/>
    </source>
</evidence>
<dbReference type="SMART" id="SM00028">
    <property type="entry name" value="TPR"/>
    <property type="match status" value="6"/>
</dbReference>
<dbReference type="InterPro" id="IPR041916">
    <property type="entry name" value="Anti_sigma_zinc_sf"/>
</dbReference>
<dbReference type="Gene3D" id="1.10.10.1320">
    <property type="entry name" value="Anti-sigma factor, zinc-finger domain"/>
    <property type="match status" value="1"/>
</dbReference>
<keyword evidence="9" id="KW-1185">Reference proteome</keyword>
<organism evidence="8 9">
    <name type="scientific">Pyxidicoccus fallax</name>
    <dbReference type="NCBI Taxonomy" id="394095"/>
    <lineage>
        <taxon>Bacteria</taxon>
        <taxon>Pseudomonadati</taxon>
        <taxon>Myxococcota</taxon>
        <taxon>Myxococcia</taxon>
        <taxon>Myxococcales</taxon>
        <taxon>Cystobacterineae</taxon>
        <taxon>Myxococcaceae</taxon>
        <taxon>Pyxidicoccus</taxon>
    </lineage>
</organism>
<dbReference type="Gene3D" id="1.25.40.10">
    <property type="entry name" value="Tetratricopeptide repeat domain"/>
    <property type="match status" value="3"/>
</dbReference>
<evidence type="ECO:0000313" key="9">
    <source>
        <dbReference type="Proteomes" id="UP000518300"/>
    </source>
</evidence>
<keyword evidence="3 8" id="KW-0418">Kinase</keyword>
<dbReference type="Gene3D" id="3.30.200.20">
    <property type="entry name" value="Phosphorylase Kinase, domain 1"/>
    <property type="match status" value="1"/>
</dbReference>
<comment type="caution">
    <text evidence="8">The sequence shown here is derived from an EMBL/GenBank/DDBJ whole genome shotgun (WGS) entry which is preliminary data.</text>
</comment>
<proteinExistence type="predicted"/>
<dbReference type="InterPro" id="IPR011990">
    <property type="entry name" value="TPR-like_helical_dom_sf"/>
</dbReference>
<dbReference type="SUPFAM" id="SSF56112">
    <property type="entry name" value="Protein kinase-like (PK-like)"/>
    <property type="match status" value="1"/>
</dbReference>